<accession>A0A1A8RQE9</accession>
<proteinExistence type="predicted"/>
<evidence type="ECO:0000313" key="2">
    <source>
        <dbReference type="EMBL" id="SBS07603.1"/>
    </source>
</evidence>
<organism evidence="2">
    <name type="scientific">Nothobranchius rachovii</name>
    <name type="common">bluefin notho</name>
    <dbReference type="NCBI Taxonomy" id="451742"/>
    <lineage>
        <taxon>Eukaryota</taxon>
        <taxon>Metazoa</taxon>
        <taxon>Chordata</taxon>
        <taxon>Craniata</taxon>
        <taxon>Vertebrata</taxon>
        <taxon>Euteleostomi</taxon>
        <taxon>Actinopterygii</taxon>
        <taxon>Neopterygii</taxon>
        <taxon>Teleostei</taxon>
        <taxon>Neoteleostei</taxon>
        <taxon>Acanthomorphata</taxon>
        <taxon>Ovalentaria</taxon>
        <taxon>Atherinomorphae</taxon>
        <taxon>Cyprinodontiformes</taxon>
        <taxon>Nothobranchiidae</taxon>
        <taxon>Nothobranchius</taxon>
    </lineage>
</organism>
<protein>
    <submittedName>
        <fullName evidence="2">Uncharacterized protein</fullName>
    </submittedName>
</protein>
<reference evidence="2" key="1">
    <citation type="submission" date="2016-05" db="EMBL/GenBank/DDBJ databases">
        <authorList>
            <person name="Lavstsen T."/>
            <person name="Jespersen J.S."/>
        </authorList>
    </citation>
    <scope>NUCLEOTIDE SEQUENCE</scope>
    <source>
        <tissue evidence="2">Brain</tissue>
    </source>
</reference>
<gene>
    <name evidence="2" type="primary">Nfu_g_1_006259</name>
</gene>
<reference evidence="2" key="2">
    <citation type="submission" date="2016-06" db="EMBL/GenBank/DDBJ databases">
        <title>The genome of a short-lived fish provides insights into sex chromosome evolution and the genetic control of aging.</title>
        <authorList>
            <person name="Reichwald K."/>
            <person name="Felder M."/>
            <person name="Petzold A."/>
            <person name="Koch P."/>
            <person name="Groth M."/>
            <person name="Platzer M."/>
        </authorList>
    </citation>
    <scope>NUCLEOTIDE SEQUENCE</scope>
    <source>
        <tissue evidence="2">Brain</tissue>
    </source>
</reference>
<evidence type="ECO:0000256" key="1">
    <source>
        <dbReference type="SAM" id="MobiDB-lite"/>
    </source>
</evidence>
<dbReference type="AlphaFoldDB" id="A0A1A8RQE9"/>
<dbReference type="EMBL" id="HAEI01009376">
    <property type="protein sequence ID" value="SBS07603.1"/>
    <property type="molecule type" value="Transcribed_RNA"/>
</dbReference>
<sequence>MIRSPSVLGCSELRQNQATEEPHRTAGRMRHTHRPEHRHTRFSIYQISADRLSPQSKGEHDKHHAGSTSPE</sequence>
<feature type="region of interest" description="Disordered" evidence="1">
    <location>
        <begin position="1"/>
        <end position="71"/>
    </location>
</feature>
<name>A0A1A8RQE9_9TELE</name>
<feature type="compositionally biased region" description="Basic residues" evidence="1">
    <location>
        <begin position="25"/>
        <end position="41"/>
    </location>
</feature>